<proteinExistence type="predicted"/>
<feature type="compositionally biased region" description="Gly residues" evidence="1">
    <location>
        <begin position="55"/>
        <end position="68"/>
    </location>
</feature>
<dbReference type="AlphaFoldDB" id="A0A1M6W334"/>
<sequence>MGTGVGGSGGSRTGASGTGGGGTGGGAAAEAAEGAEGIEVSKGDEGAERPEGAEDGTGGRGDAGGAGGAARAREPRPGVRGNESVVPLLACVSAEETLDFFTSLGFEVTYRQTRPYLYLAFRWEGIHLHYGRAPKGIDHTREETGGCLVMVDDVAAYHAALVASVRAARGRVPVRGLPRITRYRSGASRFTVMDPSGNSIIFIQRDEPQELEYGGSASLEGLAKALDGARILRDFKRDDRAAWRFLKSALRRHGAGASAVERAMALASLVELSVAIGERERRAEWAQELRGIELTDEERARVEETLGNAEELGRWLSE</sequence>
<dbReference type="InterPro" id="IPR029068">
    <property type="entry name" value="Glyas_Bleomycin-R_OHBP_Dase"/>
</dbReference>
<feature type="compositionally biased region" description="Gly residues" evidence="1">
    <location>
        <begin position="1"/>
        <end position="27"/>
    </location>
</feature>
<feature type="region of interest" description="Disordered" evidence="1">
    <location>
        <begin position="1"/>
        <end position="80"/>
    </location>
</feature>
<dbReference type="Gene3D" id="3.10.180.10">
    <property type="entry name" value="2,3-Dihydroxybiphenyl 1,2-Dioxygenase, domain 1"/>
    <property type="match status" value="1"/>
</dbReference>
<keyword evidence="3" id="KW-1185">Reference proteome</keyword>
<evidence type="ECO:0000313" key="2">
    <source>
        <dbReference type="EMBL" id="SHK88089.1"/>
    </source>
</evidence>
<evidence type="ECO:0000313" key="3">
    <source>
        <dbReference type="Proteomes" id="UP000184452"/>
    </source>
</evidence>
<dbReference type="Proteomes" id="UP000184452">
    <property type="component" value="Unassembled WGS sequence"/>
</dbReference>
<organism evidence="2 3">
    <name type="scientific">Nocardiopsis flavescens</name>
    <dbReference type="NCBI Taxonomy" id="758803"/>
    <lineage>
        <taxon>Bacteria</taxon>
        <taxon>Bacillati</taxon>
        <taxon>Actinomycetota</taxon>
        <taxon>Actinomycetes</taxon>
        <taxon>Streptosporangiales</taxon>
        <taxon>Nocardiopsidaceae</taxon>
        <taxon>Nocardiopsis</taxon>
    </lineage>
</organism>
<evidence type="ECO:0008006" key="4">
    <source>
        <dbReference type="Google" id="ProtNLM"/>
    </source>
</evidence>
<name>A0A1M6W334_9ACTN</name>
<dbReference type="STRING" id="758803.SAMN05421803_13928"/>
<gene>
    <name evidence="2" type="ORF">SAMN05421803_13928</name>
</gene>
<accession>A0A1M6W334</accession>
<feature type="compositionally biased region" description="Basic and acidic residues" evidence="1">
    <location>
        <begin position="39"/>
        <end position="52"/>
    </location>
</feature>
<reference evidence="2 3" key="1">
    <citation type="submission" date="2016-11" db="EMBL/GenBank/DDBJ databases">
        <authorList>
            <person name="Jaros S."/>
            <person name="Januszkiewicz K."/>
            <person name="Wedrychowicz H."/>
        </authorList>
    </citation>
    <scope>NUCLEOTIDE SEQUENCE [LARGE SCALE GENOMIC DNA]</scope>
    <source>
        <strain evidence="2 3">CGMCC 4.5723</strain>
    </source>
</reference>
<dbReference type="EMBL" id="FQZK01000039">
    <property type="protein sequence ID" value="SHK88089.1"/>
    <property type="molecule type" value="Genomic_DNA"/>
</dbReference>
<dbReference type="SUPFAM" id="SSF54593">
    <property type="entry name" value="Glyoxalase/Bleomycin resistance protein/Dihydroxybiphenyl dioxygenase"/>
    <property type="match status" value="1"/>
</dbReference>
<evidence type="ECO:0000256" key="1">
    <source>
        <dbReference type="SAM" id="MobiDB-lite"/>
    </source>
</evidence>
<feature type="compositionally biased region" description="Low complexity" evidence="1">
    <location>
        <begin position="28"/>
        <end position="37"/>
    </location>
</feature>
<protein>
    <recommendedName>
        <fullName evidence="4">Glyoxalase</fullName>
    </recommendedName>
</protein>